<evidence type="ECO:0000313" key="2">
    <source>
        <dbReference type="Proteomes" id="UP000214688"/>
    </source>
</evidence>
<protein>
    <submittedName>
        <fullName evidence="1">Uncharacterized protein</fullName>
    </submittedName>
</protein>
<sequence length="67" mass="7717">MAVLVRLFADGYRRNIGLLYFGNKKALANIDLQLSLRFTKTMGEREDDESAKTTAKDVRLQILQRNE</sequence>
<proteinExistence type="predicted"/>
<dbReference type="KEGG" id="tab:CIG75_07280"/>
<evidence type="ECO:0000313" key="1">
    <source>
        <dbReference type="EMBL" id="ASS74798.1"/>
    </source>
</evidence>
<keyword evidence="2" id="KW-1185">Reference proteome</keyword>
<dbReference type="EMBL" id="CP022657">
    <property type="protein sequence ID" value="ASS74798.1"/>
    <property type="molecule type" value="Genomic_DNA"/>
</dbReference>
<name>A0A223CZL7_9BACL</name>
<accession>A0A223CZL7</accession>
<gene>
    <name evidence="1" type="ORF">CIG75_07280</name>
</gene>
<dbReference type="Proteomes" id="UP000214688">
    <property type="component" value="Chromosome"/>
</dbReference>
<dbReference type="AlphaFoldDB" id="A0A223CZL7"/>
<organism evidence="1 2">
    <name type="scientific">Tumebacillus algifaecis</name>
    <dbReference type="NCBI Taxonomy" id="1214604"/>
    <lineage>
        <taxon>Bacteria</taxon>
        <taxon>Bacillati</taxon>
        <taxon>Bacillota</taxon>
        <taxon>Bacilli</taxon>
        <taxon>Bacillales</taxon>
        <taxon>Alicyclobacillaceae</taxon>
        <taxon>Tumebacillus</taxon>
    </lineage>
</organism>
<reference evidence="1 2" key="1">
    <citation type="journal article" date="2015" name="Int. J. Syst. Evol. Microbiol.">
        <title>Tumebacillus algifaecis sp. nov., isolated from decomposing algal scum.</title>
        <authorList>
            <person name="Wu Y.F."/>
            <person name="Zhang B."/>
            <person name="Xing P."/>
            <person name="Wu Q.L."/>
            <person name="Liu S.J."/>
        </authorList>
    </citation>
    <scope>NUCLEOTIDE SEQUENCE [LARGE SCALE GENOMIC DNA]</scope>
    <source>
        <strain evidence="1 2">THMBR28</strain>
    </source>
</reference>